<proteinExistence type="predicted"/>
<dbReference type="GO" id="GO:0046872">
    <property type="term" value="F:metal ion binding"/>
    <property type="evidence" value="ECO:0007669"/>
    <property type="project" value="UniProtKB-KW"/>
</dbReference>
<reference evidence="10 11" key="1">
    <citation type="submission" date="2019-05" db="EMBL/GenBank/DDBJ databases">
        <title>Chryseobacterium sp. isolated from King George Island, maritime Antarctica.</title>
        <authorList>
            <person name="Peng X."/>
        </authorList>
    </citation>
    <scope>NUCLEOTIDE SEQUENCE [LARGE SCALE GENOMIC DNA]</scope>
    <source>
        <strain evidence="10 11">7-3A</strain>
    </source>
</reference>
<dbReference type="PROSITE" id="PS51471">
    <property type="entry name" value="FE2OG_OXY"/>
    <property type="match status" value="1"/>
</dbReference>
<evidence type="ECO:0000313" key="10">
    <source>
        <dbReference type="EMBL" id="QOW10784.1"/>
    </source>
</evidence>
<keyword evidence="11" id="KW-1185">Reference proteome</keyword>
<evidence type="ECO:0000256" key="2">
    <source>
        <dbReference type="ARBA" id="ARBA00022723"/>
    </source>
</evidence>
<dbReference type="InterPro" id="IPR005123">
    <property type="entry name" value="Oxoglu/Fe-dep_dioxygenase_dom"/>
</dbReference>
<name>A0A7M2YB31_9FLAO</name>
<dbReference type="AlphaFoldDB" id="A0A7M2YB31"/>
<keyword evidence="4" id="KW-0460">Magnesium</keyword>
<evidence type="ECO:0000256" key="1">
    <source>
        <dbReference type="ARBA" id="ARBA00001954"/>
    </source>
</evidence>
<comment type="cofactor">
    <cofactor evidence="1">
        <name>Fe(2+)</name>
        <dbReference type="ChEBI" id="CHEBI:29033"/>
    </cofactor>
</comment>
<feature type="domain" description="Fe2OG dioxygenase" evidence="9">
    <location>
        <begin position="104"/>
        <end position="201"/>
    </location>
</feature>
<dbReference type="RefSeq" id="WP_193810949.1">
    <property type="nucleotide sequence ID" value="NZ_CP040442.1"/>
</dbReference>
<evidence type="ECO:0000259" key="9">
    <source>
        <dbReference type="PROSITE" id="PS51471"/>
    </source>
</evidence>
<evidence type="ECO:0000256" key="4">
    <source>
        <dbReference type="ARBA" id="ARBA00022842"/>
    </source>
</evidence>
<dbReference type="PANTHER" id="PTHR31212:SF4">
    <property type="entry name" value="ALPHA-KETOGLUTARATE-DEPENDENT DIOXYGENASE ALKB HOMOLOG 3"/>
    <property type="match status" value="1"/>
</dbReference>
<dbReference type="SUPFAM" id="SSF51197">
    <property type="entry name" value="Clavaminate synthase-like"/>
    <property type="match status" value="1"/>
</dbReference>
<evidence type="ECO:0000256" key="6">
    <source>
        <dbReference type="ARBA" id="ARBA00023002"/>
    </source>
</evidence>
<dbReference type="InterPro" id="IPR037151">
    <property type="entry name" value="AlkB-like_sf"/>
</dbReference>
<dbReference type="GO" id="GO:0006307">
    <property type="term" value="P:DNA alkylation repair"/>
    <property type="evidence" value="ECO:0007669"/>
    <property type="project" value="InterPro"/>
</dbReference>
<keyword evidence="8" id="KW-0234">DNA repair</keyword>
<dbReference type="GO" id="GO:0140097">
    <property type="term" value="F:catalytic activity, acting on DNA"/>
    <property type="evidence" value="ECO:0007669"/>
    <property type="project" value="UniProtKB-ARBA"/>
</dbReference>
<dbReference type="GO" id="GO:0032451">
    <property type="term" value="F:demethylase activity"/>
    <property type="evidence" value="ECO:0007669"/>
    <property type="project" value="UniProtKB-ARBA"/>
</dbReference>
<dbReference type="GO" id="GO:0016705">
    <property type="term" value="F:oxidoreductase activity, acting on paired donors, with incorporation or reduction of molecular oxygen"/>
    <property type="evidence" value="ECO:0007669"/>
    <property type="project" value="UniProtKB-ARBA"/>
</dbReference>
<protein>
    <submittedName>
        <fullName evidence="10">Alpha-ketoglutarate-dependent dioxygenase AlkB</fullName>
    </submittedName>
</protein>
<organism evidence="10 11">
    <name type="scientific">Kaistella flava</name>
    <name type="common">ex Peng et al. 2021</name>
    <dbReference type="NCBI Taxonomy" id="2038776"/>
    <lineage>
        <taxon>Bacteria</taxon>
        <taxon>Pseudomonadati</taxon>
        <taxon>Bacteroidota</taxon>
        <taxon>Flavobacteriia</taxon>
        <taxon>Flavobacteriales</taxon>
        <taxon>Weeksellaceae</taxon>
        <taxon>Chryseobacterium group</taxon>
        <taxon>Kaistella</taxon>
    </lineage>
</organism>
<dbReference type="Pfam" id="PF13532">
    <property type="entry name" value="2OG-FeII_Oxy_2"/>
    <property type="match status" value="1"/>
</dbReference>
<dbReference type="FunFam" id="2.60.120.590:FF:000004">
    <property type="entry name" value="DNA oxidative demethylase ALKBH2"/>
    <property type="match status" value="1"/>
</dbReference>
<accession>A0A7M2YB31</accession>
<keyword evidence="5 10" id="KW-0223">Dioxygenase</keyword>
<dbReference type="EMBL" id="CP040442">
    <property type="protein sequence ID" value="QOW10784.1"/>
    <property type="molecule type" value="Genomic_DNA"/>
</dbReference>
<dbReference type="Gene3D" id="2.60.120.590">
    <property type="entry name" value="Alpha-ketoglutarate-dependent dioxygenase AlkB-like"/>
    <property type="match status" value="1"/>
</dbReference>
<evidence type="ECO:0000256" key="3">
    <source>
        <dbReference type="ARBA" id="ARBA00022763"/>
    </source>
</evidence>
<dbReference type="GO" id="GO:0051213">
    <property type="term" value="F:dioxygenase activity"/>
    <property type="evidence" value="ECO:0007669"/>
    <property type="project" value="UniProtKB-KW"/>
</dbReference>
<dbReference type="PANTHER" id="PTHR31212">
    <property type="entry name" value="ALPHA-KETOGLUTARATE-DEPENDENT DIOXYGENASE ALKB HOMOLOG 3"/>
    <property type="match status" value="1"/>
</dbReference>
<evidence type="ECO:0000256" key="7">
    <source>
        <dbReference type="ARBA" id="ARBA00023004"/>
    </source>
</evidence>
<sequence length="207" mass="24201">MELFENRPDPEFNLLPQDGAVNYYGKIFSQEQADYFYNKLLHTIEWKNDEAIIFGKKIVTKRKVAWYGEENFEYTYSKTTKNALPWTKELLELKNTIEEKTGETFNSCLLNLYHDGNEGMAYHSDGEKDLKKNGAIASLSFGAERRFSFKHKTTKEKVELLLENGSLLMMAGTTQTFWLHRLPPTKKIFGPRINLTFRTIEKEHKNK</sequence>
<keyword evidence="7" id="KW-0408">Iron</keyword>
<keyword evidence="6" id="KW-0560">Oxidoreductase</keyword>
<dbReference type="KEGG" id="kfa:Q73A0000_10565"/>
<evidence type="ECO:0000313" key="11">
    <source>
        <dbReference type="Proteomes" id="UP000594195"/>
    </source>
</evidence>
<dbReference type="InterPro" id="IPR027450">
    <property type="entry name" value="AlkB-like"/>
</dbReference>
<keyword evidence="3" id="KW-0227">DNA damage</keyword>
<evidence type="ECO:0000256" key="8">
    <source>
        <dbReference type="ARBA" id="ARBA00023204"/>
    </source>
</evidence>
<dbReference type="InterPro" id="IPR032854">
    <property type="entry name" value="ALKBH3"/>
</dbReference>
<dbReference type="GO" id="GO:0016787">
    <property type="term" value="F:hydrolase activity"/>
    <property type="evidence" value="ECO:0007669"/>
    <property type="project" value="UniProtKB-ARBA"/>
</dbReference>
<gene>
    <name evidence="10" type="ORF">Q73A0000_10565</name>
</gene>
<evidence type="ECO:0000256" key="5">
    <source>
        <dbReference type="ARBA" id="ARBA00022964"/>
    </source>
</evidence>
<dbReference type="Proteomes" id="UP000594195">
    <property type="component" value="Chromosome"/>
</dbReference>
<keyword evidence="2" id="KW-0479">Metal-binding</keyword>